<keyword evidence="3" id="KW-1185">Reference proteome</keyword>
<feature type="compositionally biased region" description="Low complexity" evidence="1">
    <location>
        <begin position="87"/>
        <end position="97"/>
    </location>
</feature>
<name>A0ABQ5ATW3_9ASTR</name>
<dbReference type="Gene3D" id="2.40.70.10">
    <property type="entry name" value="Acid Proteases"/>
    <property type="match status" value="1"/>
</dbReference>
<dbReference type="PANTHER" id="PTHR33067:SF35">
    <property type="entry name" value="ASPARTIC PEPTIDASE DDI1-TYPE DOMAIN-CONTAINING PROTEIN"/>
    <property type="match status" value="1"/>
</dbReference>
<proteinExistence type="predicted"/>
<comment type="caution">
    <text evidence="2">The sequence shown here is derived from an EMBL/GenBank/DDBJ whole genome shotgun (WGS) entry which is preliminary data.</text>
</comment>
<feature type="region of interest" description="Disordered" evidence="1">
    <location>
        <begin position="80"/>
        <end position="105"/>
    </location>
</feature>
<reference evidence="2" key="2">
    <citation type="submission" date="2022-01" db="EMBL/GenBank/DDBJ databases">
        <authorList>
            <person name="Yamashiro T."/>
            <person name="Shiraishi A."/>
            <person name="Satake H."/>
            <person name="Nakayama K."/>
        </authorList>
    </citation>
    <scope>NUCLEOTIDE SEQUENCE</scope>
</reference>
<sequence length="677" mass="78561">MQELRKDTFFRNKNDDAHEHVERVLDIVSLFNFPGVSHDAVMLRVFPITLTGAVKRWVDRLPSGAVDSWDLSLRKPLSKGTAHHQKLPSSLKKSATSSKKETKHSTKLGNSIMSFYIDSPPMTSITIRRKLREYNKLSMENSVDLSQTTGFSDNEEQETDDSGMAEAVAALEATLKKKREEPKKVKQNVNYYVDPYEPPIPFPKRLEHHAEEALVHQTMESLKKIKINRPLLKEIRQTDNYAKQMKYLVENKLRTQEDNEIRMNPRCSALLQNHLPPKEHDPGSFILPCSIRKLDFKNALADLGTSISIMPFSMYKRLGIGKLEQINMLIEMANNTKCAPKGIVENLLIKIDKFIFPVDFVILDMVEDIRMPIILERPLLATAHAQVDIFRKTISLEVGSEKVIFKMRSSFTTTNIESVCAIKSEAFIEDDNLKEIDYDLFLYDSESCEFNRAILQEKENECQYWASGNPNSDICDGGDLPINIEKHYWESNNDSKREELEWENLSLNDLMRIRYGKVCKTTGERILKDYWRERFEGEEDDLEEYLEDPEEFREDKADTMLGVIHDKLNNDWFNNFEGILDYLKPRSYDGFIDLDDEAYNKRRCRLLGMTYEEPTPILIKKAKVTRYTVGLGETYTKVKVLGVEKIPRTRDNVAAMRAKLMKKWPKKEITKQRRRTP</sequence>
<evidence type="ECO:0000256" key="1">
    <source>
        <dbReference type="SAM" id="MobiDB-lite"/>
    </source>
</evidence>
<dbReference type="Pfam" id="PF08284">
    <property type="entry name" value="RVP_2"/>
    <property type="match status" value="1"/>
</dbReference>
<dbReference type="Proteomes" id="UP001151760">
    <property type="component" value="Unassembled WGS sequence"/>
</dbReference>
<dbReference type="EMBL" id="BQNB010012502">
    <property type="protein sequence ID" value="GJT04344.1"/>
    <property type="molecule type" value="Genomic_DNA"/>
</dbReference>
<dbReference type="PANTHER" id="PTHR33067">
    <property type="entry name" value="RNA-DIRECTED DNA POLYMERASE-RELATED"/>
    <property type="match status" value="1"/>
</dbReference>
<organism evidence="2 3">
    <name type="scientific">Tanacetum coccineum</name>
    <dbReference type="NCBI Taxonomy" id="301880"/>
    <lineage>
        <taxon>Eukaryota</taxon>
        <taxon>Viridiplantae</taxon>
        <taxon>Streptophyta</taxon>
        <taxon>Embryophyta</taxon>
        <taxon>Tracheophyta</taxon>
        <taxon>Spermatophyta</taxon>
        <taxon>Magnoliopsida</taxon>
        <taxon>eudicotyledons</taxon>
        <taxon>Gunneridae</taxon>
        <taxon>Pentapetalae</taxon>
        <taxon>asterids</taxon>
        <taxon>campanulids</taxon>
        <taxon>Asterales</taxon>
        <taxon>Asteraceae</taxon>
        <taxon>Asteroideae</taxon>
        <taxon>Anthemideae</taxon>
        <taxon>Anthemidinae</taxon>
        <taxon>Tanacetum</taxon>
    </lineage>
</organism>
<protein>
    <submittedName>
        <fullName evidence="2">Zinc knuckle CX2CX4HX4C containing protein</fullName>
    </submittedName>
</protein>
<evidence type="ECO:0000313" key="3">
    <source>
        <dbReference type="Proteomes" id="UP001151760"/>
    </source>
</evidence>
<reference evidence="2" key="1">
    <citation type="journal article" date="2022" name="Int. J. Mol. Sci.">
        <title>Draft Genome of Tanacetum Coccineum: Genomic Comparison of Closely Related Tanacetum-Family Plants.</title>
        <authorList>
            <person name="Yamashiro T."/>
            <person name="Shiraishi A."/>
            <person name="Nakayama K."/>
            <person name="Satake H."/>
        </authorList>
    </citation>
    <scope>NUCLEOTIDE SEQUENCE</scope>
</reference>
<dbReference type="InterPro" id="IPR021109">
    <property type="entry name" value="Peptidase_aspartic_dom_sf"/>
</dbReference>
<dbReference type="CDD" id="cd00303">
    <property type="entry name" value="retropepsin_like"/>
    <property type="match status" value="1"/>
</dbReference>
<gene>
    <name evidence="2" type="ORF">Tco_0838806</name>
</gene>
<accession>A0ABQ5ATW3</accession>
<evidence type="ECO:0000313" key="2">
    <source>
        <dbReference type="EMBL" id="GJT04344.1"/>
    </source>
</evidence>